<keyword evidence="6 9" id="KW-1133">Transmembrane helix</keyword>
<dbReference type="GO" id="GO:0006865">
    <property type="term" value="P:amino acid transport"/>
    <property type="evidence" value="ECO:0007669"/>
    <property type="project" value="UniProtKB-KW"/>
</dbReference>
<feature type="transmembrane region" description="Helical" evidence="9">
    <location>
        <begin position="6"/>
        <end position="30"/>
    </location>
</feature>
<feature type="transmembrane region" description="Helical" evidence="9">
    <location>
        <begin position="37"/>
        <end position="57"/>
    </location>
</feature>
<comment type="caution">
    <text evidence="10">The sequence shown here is derived from an EMBL/GenBank/DDBJ whole genome shotgun (WGS) entry which is preliminary data.</text>
</comment>
<evidence type="ECO:0000256" key="5">
    <source>
        <dbReference type="ARBA" id="ARBA00022970"/>
    </source>
</evidence>
<dbReference type="OrthoDB" id="3572933at2"/>
<evidence type="ECO:0000256" key="2">
    <source>
        <dbReference type="ARBA" id="ARBA00022448"/>
    </source>
</evidence>
<dbReference type="AlphaFoldDB" id="A0A178M2S6"/>
<dbReference type="GO" id="GO:0022857">
    <property type="term" value="F:transmembrane transporter activity"/>
    <property type="evidence" value="ECO:0007669"/>
    <property type="project" value="InterPro"/>
</dbReference>
<keyword evidence="4 9" id="KW-0812">Transmembrane</keyword>
<dbReference type="InterPro" id="IPR001851">
    <property type="entry name" value="ABC_transp_permease"/>
</dbReference>
<dbReference type="PANTHER" id="PTHR11795:SF445">
    <property type="entry name" value="AMINO ACID ABC TRANSPORTER PERMEASE PROTEIN"/>
    <property type="match status" value="1"/>
</dbReference>
<feature type="transmembrane region" description="Helical" evidence="9">
    <location>
        <begin position="221"/>
        <end position="247"/>
    </location>
</feature>
<proteinExistence type="inferred from homology"/>
<comment type="similarity">
    <text evidence="8">Belongs to the binding-protein-dependent transport system permease family. LivHM subfamily.</text>
</comment>
<feature type="transmembrane region" description="Helical" evidence="9">
    <location>
        <begin position="179"/>
        <end position="201"/>
    </location>
</feature>
<evidence type="ECO:0000256" key="8">
    <source>
        <dbReference type="ARBA" id="ARBA00037998"/>
    </source>
</evidence>
<reference evidence="10 11" key="1">
    <citation type="submission" date="2016-04" db="EMBL/GenBank/DDBJ databases">
        <title>Draft Genome Sequences of Staphylococcus capitis Strain H36, S. capitis Strain H65, S. cohnii Strain H62, S. hominis Strain H69, Mycobacterium iranicum Strain H39, Plantibacter sp. Strain H53, Pseudomonas oryzihabitans Strain H72, and Microbacterium sp. Strain H83, isolated from residential settings.</title>
        <authorList>
            <person name="Lymperopoulou D."/>
            <person name="Adams R.I."/>
            <person name="Lindow S."/>
            <person name="Coil D.A."/>
            <person name="Jospin G."/>
            <person name="Eisen J.A."/>
        </authorList>
    </citation>
    <scope>NUCLEOTIDE SEQUENCE [LARGE SCALE GENOMIC DNA]</scope>
    <source>
        <strain evidence="10 11">H39</strain>
    </source>
</reference>
<dbReference type="InterPro" id="IPR052157">
    <property type="entry name" value="BCAA_transport_permease"/>
</dbReference>
<keyword evidence="5" id="KW-0029">Amino-acid transport</keyword>
<accession>A0A178M2S6</accession>
<dbReference type="RefSeq" id="WP_064279536.1">
    <property type="nucleotide sequence ID" value="NZ_LWCS01000001.1"/>
</dbReference>
<dbReference type="PANTHER" id="PTHR11795">
    <property type="entry name" value="BRANCHED-CHAIN AMINO ACID TRANSPORT SYSTEM PERMEASE PROTEIN LIVH"/>
    <property type="match status" value="1"/>
</dbReference>
<keyword evidence="3" id="KW-1003">Cell membrane</keyword>
<dbReference type="STRING" id="912594.AWC12_14360"/>
<dbReference type="Proteomes" id="UP000078396">
    <property type="component" value="Unassembled WGS sequence"/>
</dbReference>
<dbReference type="Pfam" id="PF02653">
    <property type="entry name" value="BPD_transp_2"/>
    <property type="match status" value="1"/>
</dbReference>
<feature type="transmembrane region" description="Helical" evidence="9">
    <location>
        <begin position="63"/>
        <end position="83"/>
    </location>
</feature>
<protein>
    <submittedName>
        <fullName evidence="10">Inner-membrane translocator</fullName>
    </submittedName>
</protein>
<keyword evidence="2" id="KW-0813">Transport</keyword>
<feature type="transmembrane region" description="Helical" evidence="9">
    <location>
        <begin position="95"/>
        <end position="115"/>
    </location>
</feature>
<organism evidence="10 11">
    <name type="scientific">Mycolicibacterium iranicum</name>
    <name type="common">Mycobacterium iranicum</name>
    <dbReference type="NCBI Taxonomy" id="912594"/>
    <lineage>
        <taxon>Bacteria</taxon>
        <taxon>Bacillati</taxon>
        <taxon>Actinomycetota</taxon>
        <taxon>Actinomycetes</taxon>
        <taxon>Mycobacteriales</taxon>
        <taxon>Mycobacteriaceae</taxon>
        <taxon>Mycolicibacterium</taxon>
    </lineage>
</organism>
<gene>
    <name evidence="10" type="ORF">A4X20_00250</name>
</gene>
<keyword evidence="7 9" id="KW-0472">Membrane</keyword>
<evidence type="ECO:0000313" key="10">
    <source>
        <dbReference type="EMBL" id="OAN42192.1"/>
    </source>
</evidence>
<evidence type="ECO:0000256" key="1">
    <source>
        <dbReference type="ARBA" id="ARBA00004651"/>
    </source>
</evidence>
<evidence type="ECO:0000256" key="3">
    <source>
        <dbReference type="ARBA" id="ARBA00022475"/>
    </source>
</evidence>
<dbReference type="EMBL" id="LWCS01000001">
    <property type="protein sequence ID" value="OAN42192.1"/>
    <property type="molecule type" value="Genomic_DNA"/>
</dbReference>
<evidence type="ECO:0000256" key="7">
    <source>
        <dbReference type="ARBA" id="ARBA00023136"/>
    </source>
</evidence>
<evidence type="ECO:0000313" key="11">
    <source>
        <dbReference type="Proteomes" id="UP000078396"/>
    </source>
</evidence>
<evidence type="ECO:0000256" key="6">
    <source>
        <dbReference type="ARBA" id="ARBA00022989"/>
    </source>
</evidence>
<dbReference type="eggNOG" id="COG0559">
    <property type="taxonomic scope" value="Bacteria"/>
</dbReference>
<sequence>MTSVVQTLILGLLVGALYALMASGLTLIFGVMRVINLAHGAFAVLAAFLTFTLWRHLGLDPLLSIPIVMAVMFGFGWLVYLLVIRHVRGAHVTMTVLATFGIALVLEGLMGFIWGNTSTTVVTSYTDASISLGPLYVPQAMAISAVIAVLVMGGLYLLLNRTWAGRAIRAASSNESGALLVGVSVTTIAALTFAIGVATLGAGGAMLSTIYPFLPGTHYQWIARLLAIVVLGGLGSLPGAVLGALVIGVGEMAATAYLGAEWPVAVPFLVIIIVLITRPQGILGTRLREDAVA</sequence>
<feature type="transmembrane region" description="Helical" evidence="9">
    <location>
        <begin position="254"/>
        <end position="276"/>
    </location>
</feature>
<dbReference type="CDD" id="cd06582">
    <property type="entry name" value="TM_PBP1_LivH_like"/>
    <property type="match status" value="1"/>
</dbReference>
<evidence type="ECO:0000256" key="4">
    <source>
        <dbReference type="ARBA" id="ARBA00022692"/>
    </source>
</evidence>
<name>A0A178M2S6_MYCIR</name>
<feature type="transmembrane region" description="Helical" evidence="9">
    <location>
        <begin position="135"/>
        <end position="159"/>
    </location>
</feature>
<evidence type="ECO:0000256" key="9">
    <source>
        <dbReference type="SAM" id="Phobius"/>
    </source>
</evidence>
<dbReference type="GO" id="GO:0005886">
    <property type="term" value="C:plasma membrane"/>
    <property type="evidence" value="ECO:0007669"/>
    <property type="project" value="UniProtKB-SubCell"/>
</dbReference>
<comment type="subcellular location">
    <subcellularLocation>
        <location evidence="1">Cell membrane</location>
        <topology evidence="1">Multi-pass membrane protein</topology>
    </subcellularLocation>
</comment>